<protein>
    <recommendedName>
        <fullName evidence="5">Cell division protein FtsL</fullName>
    </recommendedName>
</protein>
<keyword evidence="2" id="KW-1133">Transmembrane helix</keyword>
<sequence>MSQNGLLEQQSTSTYSRKSFQQQRAQRERQEAQGHLRLSPFEKTIMVVGVVLVVFMMVAVVSAKNNLNAAQRSLQTVTTKSSRINQQNQSYQQELDGKQMKAIDHVVKQDQLSIADATVRNVSR</sequence>
<evidence type="ECO:0000313" key="3">
    <source>
        <dbReference type="EMBL" id="USS92905.1"/>
    </source>
</evidence>
<evidence type="ECO:0000256" key="1">
    <source>
        <dbReference type="SAM" id="MobiDB-lite"/>
    </source>
</evidence>
<keyword evidence="4" id="KW-1185">Reference proteome</keyword>
<dbReference type="Proteomes" id="UP001057532">
    <property type="component" value="Chromosome"/>
</dbReference>
<reference evidence="3" key="1">
    <citation type="submission" date="2022-05" db="EMBL/GenBank/DDBJ databases">
        <authorList>
            <person name="Oliphant S.A."/>
            <person name="Watson-Haigh N.S."/>
            <person name="Sumby K.M."/>
            <person name="Gardner J.M."/>
            <person name="Jiranek V."/>
        </authorList>
    </citation>
    <scope>NUCLEOTIDE SEQUENCE</scope>
    <source>
        <strain evidence="3">Ru20-1</strain>
    </source>
</reference>
<evidence type="ECO:0008006" key="5">
    <source>
        <dbReference type="Google" id="ProtNLM"/>
    </source>
</evidence>
<name>A0ABY5C6D4_9LACO</name>
<feature type="transmembrane region" description="Helical" evidence="2">
    <location>
        <begin position="44"/>
        <end position="63"/>
    </location>
</feature>
<keyword evidence="2" id="KW-0472">Membrane</keyword>
<keyword evidence="2" id="KW-0812">Transmembrane</keyword>
<organism evidence="3 4">
    <name type="scientific">Fructilactobacillus ixorae</name>
    <dbReference type="NCBI Taxonomy" id="1750535"/>
    <lineage>
        <taxon>Bacteria</taxon>
        <taxon>Bacillati</taxon>
        <taxon>Bacillota</taxon>
        <taxon>Bacilli</taxon>
        <taxon>Lactobacillales</taxon>
        <taxon>Lactobacillaceae</taxon>
        <taxon>Fructilactobacillus</taxon>
    </lineage>
</organism>
<accession>A0ABY5C6D4</accession>
<proteinExistence type="predicted"/>
<feature type="region of interest" description="Disordered" evidence="1">
    <location>
        <begin position="1"/>
        <end position="35"/>
    </location>
</feature>
<dbReference type="RefSeq" id="WP_252779675.1">
    <property type="nucleotide sequence ID" value="NZ_CP097478.1"/>
</dbReference>
<feature type="compositionally biased region" description="Basic and acidic residues" evidence="1">
    <location>
        <begin position="25"/>
        <end position="34"/>
    </location>
</feature>
<evidence type="ECO:0000256" key="2">
    <source>
        <dbReference type="SAM" id="Phobius"/>
    </source>
</evidence>
<gene>
    <name evidence="3" type="ORF">M8332_04540</name>
</gene>
<dbReference type="EMBL" id="CP097478">
    <property type="protein sequence ID" value="USS92905.1"/>
    <property type="molecule type" value="Genomic_DNA"/>
</dbReference>
<feature type="compositionally biased region" description="Polar residues" evidence="1">
    <location>
        <begin position="1"/>
        <end position="20"/>
    </location>
</feature>
<evidence type="ECO:0000313" key="4">
    <source>
        <dbReference type="Proteomes" id="UP001057532"/>
    </source>
</evidence>